<dbReference type="InterPro" id="IPR032466">
    <property type="entry name" value="Metal_Hydrolase"/>
</dbReference>
<reference evidence="10 11" key="1">
    <citation type="submission" date="2015-11" db="EMBL/GenBank/DDBJ databases">
        <title>Ensifer anhuiense sp. nov., an effective nitrogen fixation bacterium with Glycine soja.</title>
        <authorList>
            <person name="Yan H."/>
            <person name="Chen W."/>
        </authorList>
    </citation>
    <scope>NUCLEOTIDE SEQUENCE [LARGE SCALE GENOMIC DNA]</scope>
    <source>
        <strain evidence="10 11">LMG 7837</strain>
    </source>
</reference>
<dbReference type="Gene3D" id="2.30.40.10">
    <property type="entry name" value="Urease, subunit C, domain 1"/>
    <property type="match status" value="1"/>
</dbReference>
<evidence type="ECO:0000259" key="9">
    <source>
        <dbReference type="Pfam" id="PF01979"/>
    </source>
</evidence>
<dbReference type="InterPro" id="IPR003764">
    <property type="entry name" value="GlcNAc_6-P_deAcase"/>
</dbReference>
<dbReference type="PANTHER" id="PTHR11113">
    <property type="entry name" value="N-ACETYLGLUCOSAMINE-6-PHOSPHATE DEACETYLASE"/>
    <property type="match status" value="1"/>
</dbReference>
<keyword evidence="11" id="KW-1185">Reference proteome</keyword>
<dbReference type="NCBIfam" id="TIGR00221">
    <property type="entry name" value="nagA"/>
    <property type="match status" value="1"/>
</dbReference>
<feature type="binding site" evidence="7">
    <location>
        <begin position="310"/>
        <end position="312"/>
    </location>
    <ligand>
        <name>substrate</name>
    </ligand>
</feature>
<feature type="binding site" evidence="7">
    <location>
        <position position="142"/>
    </location>
    <ligand>
        <name>substrate</name>
    </ligand>
</feature>
<dbReference type="STRING" id="36856.ATB98_13830"/>
<comment type="cofactor">
    <cofactor evidence="8">
        <name>a divalent metal cation</name>
        <dbReference type="ChEBI" id="CHEBI:60240"/>
    </cofactor>
    <text evidence="8">Binds 1 divalent metal cation per subunit.</text>
</comment>
<keyword evidence="4 5" id="KW-0119">Carbohydrate metabolism</keyword>
<dbReference type="EMBL" id="LNQB01000066">
    <property type="protein sequence ID" value="OAP46966.1"/>
    <property type="molecule type" value="Genomic_DNA"/>
</dbReference>
<name>A0A178YI61_SINSA</name>
<dbReference type="Pfam" id="PF01979">
    <property type="entry name" value="Amidohydro_1"/>
    <property type="match status" value="1"/>
</dbReference>
<dbReference type="InterPro" id="IPR011059">
    <property type="entry name" value="Metal-dep_hydrolase_composite"/>
</dbReference>
<dbReference type="InterPro" id="IPR006680">
    <property type="entry name" value="Amidohydro-rel"/>
</dbReference>
<evidence type="ECO:0000256" key="8">
    <source>
        <dbReference type="PIRSR" id="PIRSR038994-3"/>
    </source>
</evidence>
<dbReference type="SUPFAM" id="SSF51338">
    <property type="entry name" value="Composite domain of metallo-dependent hydrolases"/>
    <property type="match status" value="1"/>
</dbReference>
<feature type="binding site" evidence="8">
    <location>
        <position position="131"/>
    </location>
    <ligand>
        <name>Zn(2+)</name>
        <dbReference type="ChEBI" id="CHEBI:29105"/>
    </ligand>
</feature>
<comment type="caution">
    <text evidence="10">The sequence shown here is derived from an EMBL/GenBank/DDBJ whole genome shotgun (WGS) entry which is preliminary data.</text>
</comment>
<proteinExistence type="inferred from homology"/>
<dbReference type="PANTHER" id="PTHR11113:SF14">
    <property type="entry name" value="N-ACETYLGLUCOSAMINE-6-PHOSPHATE DEACETYLASE"/>
    <property type="match status" value="1"/>
</dbReference>
<organism evidence="10 11">
    <name type="scientific">Sinorhizobium saheli</name>
    <dbReference type="NCBI Taxonomy" id="36856"/>
    <lineage>
        <taxon>Bacteria</taxon>
        <taxon>Pseudomonadati</taxon>
        <taxon>Pseudomonadota</taxon>
        <taxon>Alphaproteobacteria</taxon>
        <taxon>Hyphomicrobiales</taxon>
        <taxon>Rhizobiaceae</taxon>
        <taxon>Sinorhizobium/Ensifer group</taxon>
        <taxon>Sinorhizobium</taxon>
    </lineage>
</organism>
<feature type="binding site" evidence="8">
    <location>
        <position position="197"/>
    </location>
    <ligand>
        <name>Zn(2+)</name>
        <dbReference type="ChEBI" id="CHEBI:29105"/>
    </ligand>
</feature>
<evidence type="ECO:0000313" key="10">
    <source>
        <dbReference type="EMBL" id="OAP46966.1"/>
    </source>
</evidence>
<keyword evidence="3 5" id="KW-0378">Hydrolase</keyword>
<dbReference type="GO" id="GO:0046872">
    <property type="term" value="F:metal ion binding"/>
    <property type="evidence" value="ECO:0007669"/>
    <property type="project" value="UniProtKB-KW"/>
</dbReference>
<dbReference type="AlphaFoldDB" id="A0A178YI61"/>
<evidence type="ECO:0000256" key="1">
    <source>
        <dbReference type="ARBA" id="ARBA00010716"/>
    </source>
</evidence>
<feature type="binding site" evidence="8">
    <location>
        <position position="218"/>
    </location>
    <ligand>
        <name>Zn(2+)</name>
        <dbReference type="ChEBI" id="CHEBI:29105"/>
    </ligand>
</feature>
<dbReference type="Gene3D" id="3.20.20.140">
    <property type="entry name" value="Metal-dependent hydrolases"/>
    <property type="match status" value="1"/>
</dbReference>
<feature type="active site" description="Proton donor/acceptor" evidence="6">
    <location>
        <position position="277"/>
    </location>
</feature>
<gene>
    <name evidence="10" type="ORF">ATB98_13830</name>
</gene>
<evidence type="ECO:0000256" key="2">
    <source>
        <dbReference type="ARBA" id="ARBA00022723"/>
    </source>
</evidence>
<feature type="binding site" evidence="7">
    <location>
        <begin position="221"/>
        <end position="222"/>
    </location>
    <ligand>
        <name>substrate</name>
    </ligand>
</feature>
<dbReference type="GO" id="GO:0006046">
    <property type="term" value="P:N-acetylglucosamine catabolic process"/>
    <property type="evidence" value="ECO:0007669"/>
    <property type="project" value="TreeGrafter"/>
</dbReference>
<protein>
    <submittedName>
        <fullName evidence="10">N-acetylglucosamine-6-phosphate deacetylase</fullName>
    </submittedName>
</protein>
<dbReference type="Proteomes" id="UP000078507">
    <property type="component" value="Unassembled WGS sequence"/>
</dbReference>
<accession>A0A178YI61</accession>
<feature type="binding site" evidence="7">
    <location>
        <position position="229"/>
    </location>
    <ligand>
        <name>substrate</name>
    </ligand>
</feature>
<feature type="binding site" evidence="7">
    <location>
        <position position="253"/>
    </location>
    <ligand>
        <name>substrate</name>
    </ligand>
</feature>
<evidence type="ECO:0000256" key="5">
    <source>
        <dbReference type="PIRNR" id="PIRNR038994"/>
    </source>
</evidence>
<evidence type="ECO:0000256" key="4">
    <source>
        <dbReference type="ARBA" id="ARBA00023277"/>
    </source>
</evidence>
<dbReference type="SUPFAM" id="SSF51556">
    <property type="entry name" value="Metallo-dependent hydrolases"/>
    <property type="match status" value="1"/>
</dbReference>
<comment type="similarity">
    <text evidence="1 5">Belongs to the metallo-dependent hydrolases superfamily. NagA family.</text>
</comment>
<evidence type="ECO:0000313" key="11">
    <source>
        <dbReference type="Proteomes" id="UP000078507"/>
    </source>
</evidence>
<evidence type="ECO:0000256" key="6">
    <source>
        <dbReference type="PIRSR" id="PIRSR038994-1"/>
    </source>
</evidence>
<dbReference type="RefSeq" id="WP_066871928.1">
    <property type="nucleotide sequence ID" value="NZ_LNQB01000066.1"/>
</dbReference>
<dbReference type="CDD" id="cd00854">
    <property type="entry name" value="NagA"/>
    <property type="match status" value="1"/>
</dbReference>
<dbReference type="OrthoDB" id="9776488at2"/>
<sequence length="386" mass="40099">MTAKKKIIGARIFDGIDCHDGAALVIEGGHIKAIVPAAAAGDDAETIDARGLLLVPGFIDLQVNGGGGALLNEQPTLDGIRQICEAHAQFGTTALLPTLITDRRDIRTAAIEAGLAAKAALVPGFLGLHLEGPHLSVARKGAHDPSLIRPMEDDDLREMLACAKALGCLMVTVAPENATKEQVRALADAGVVVSLGHTDVDYDTACAYAKAGARTVTHLFNAMSGLGHREPGVVGAALATGTLHAGLIADGFHVDPATMGIAIRGKRGPGQIFLVTDAMSPISTDQTSFLLNGREILRQGGRLTLADGTLAGADIDMLSSVRFVHEKLGLPVEEAIRMASAYPADVMGIASHKGRLLPGTDADFVLLTPELAMRSTWIGGEIVFAA</sequence>
<dbReference type="GO" id="GO:0008448">
    <property type="term" value="F:N-acetylglucosamine-6-phosphate deacetylase activity"/>
    <property type="evidence" value="ECO:0007669"/>
    <property type="project" value="InterPro"/>
</dbReference>
<feature type="domain" description="Amidohydrolase-related" evidence="9">
    <location>
        <begin position="54"/>
        <end position="383"/>
    </location>
</feature>
<evidence type="ECO:0000256" key="7">
    <source>
        <dbReference type="PIRSR" id="PIRSR038994-2"/>
    </source>
</evidence>
<dbReference type="PIRSF" id="PIRSF038994">
    <property type="entry name" value="NagA"/>
    <property type="match status" value="1"/>
</dbReference>
<evidence type="ECO:0000256" key="3">
    <source>
        <dbReference type="ARBA" id="ARBA00022801"/>
    </source>
</evidence>
<keyword evidence="2 8" id="KW-0479">Metal-binding</keyword>